<proteinExistence type="predicted"/>
<feature type="domain" description="RGS" evidence="1">
    <location>
        <begin position="103"/>
        <end position="172"/>
    </location>
</feature>
<gene>
    <name evidence="3" type="ORF">DQQ10_27090</name>
</gene>
<evidence type="ECO:0000313" key="3">
    <source>
        <dbReference type="EMBL" id="RAV97707.1"/>
    </source>
</evidence>
<feature type="domain" description="VOC" evidence="2">
    <location>
        <begin position="44"/>
        <end position="184"/>
    </location>
</feature>
<dbReference type="InterPro" id="IPR016137">
    <property type="entry name" value="RGS"/>
</dbReference>
<dbReference type="InterPro" id="IPR029068">
    <property type="entry name" value="Glyas_Bleomycin-R_OHBP_Dase"/>
</dbReference>
<dbReference type="Gene3D" id="3.10.180.10">
    <property type="entry name" value="2,3-Dihydroxybiphenyl 1,2-Dioxygenase, domain 1"/>
    <property type="match status" value="1"/>
</dbReference>
<dbReference type="InterPro" id="IPR037523">
    <property type="entry name" value="VOC_core"/>
</dbReference>
<dbReference type="AlphaFoldDB" id="A0A364XWD7"/>
<evidence type="ECO:0000259" key="1">
    <source>
        <dbReference type="PROSITE" id="PS50132"/>
    </source>
</evidence>
<accession>A0A364XWD7</accession>
<organism evidence="3 4">
    <name type="scientific">Pseudochryseolinea flava</name>
    <dbReference type="NCBI Taxonomy" id="2059302"/>
    <lineage>
        <taxon>Bacteria</taxon>
        <taxon>Pseudomonadati</taxon>
        <taxon>Bacteroidota</taxon>
        <taxon>Cytophagia</taxon>
        <taxon>Cytophagales</taxon>
        <taxon>Fulvivirgaceae</taxon>
        <taxon>Pseudochryseolinea</taxon>
    </lineage>
</organism>
<sequence>MFYAKRSQNTTPIDAYTPAVYGNATLLLLTLNQFIMNDIIIAGEFAQTCWVVPDIHATINAFAALGIVGFPKVETVRAQDLHMTYRGKVVDAEMLTTQTYSGTFIELVQPVSGQSMFHDFLTKHPEGGIQHTAFRFPVHEFEKITSNMRDRGYELLSEVDHPIARMAFFDTYKTFGTVTEIMGITPEGWRAIEQMERKSKSLQE</sequence>
<dbReference type="PROSITE" id="PS51819">
    <property type="entry name" value="VOC"/>
    <property type="match status" value="1"/>
</dbReference>
<dbReference type="Pfam" id="PF13669">
    <property type="entry name" value="Glyoxalase_4"/>
    <property type="match status" value="1"/>
</dbReference>
<protein>
    <recommendedName>
        <fullName evidence="5">VOC domain-containing protein</fullName>
    </recommendedName>
</protein>
<dbReference type="Proteomes" id="UP000251889">
    <property type="component" value="Unassembled WGS sequence"/>
</dbReference>
<evidence type="ECO:0000313" key="4">
    <source>
        <dbReference type="Proteomes" id="UP000251889"/>
    </source>
</evidence>
<reference evidence="3 4" key="1">
    <citation type="submission" date="2018-06" db="EMBL/GenBank/DDBJ databases">
        <title>Chryseolinea flavus sp. nov., a member of the phylum Bacteroidetes isolated from soil.</title>
        <authorList>
            <person name="Li Y."/>
            <person name="Wang J."/>
        </authorList>
    </citation>
    <scope>NUCLEOTIDE SEQUENCE [LARGE SCALE GENOMIC DNA]</scope>
    <source>
        <strain evidence="3 4">SDU1-6</strain>
    </source>
</reference>
<dbReference type="SUPFAM" id="SSF54593">
    <property type="entry name" value="Glyoxalase/Bleomycin resistance protein/Dihydroxybiphenyl dioxygenase"/>
    <property type="match status" value="1"/>
</dbReference>
<evidence type="ECO:0000259" key="2">
    <source>
        <dbReference type="PROSITE" id="PS51819"/>
    </source>
</evidence>
<keyword evidence="4" id="KW-1185">Reference proteome</keyword>
<comment type="caution">
    <text evidence="3">The sequence shown here is derived from an EMBL/GenBank/DDBJ whole genome shotgun (WGS) entry which is preliminary data.</text>
</comment>
<dbReference type="EMBL" id="QMFY01000029">
    <property type="protein sequence ID" value="RAV97707.1"/>
    <property type="molecule type" value="Genomic_DNA"/>
</dbReference>
<name>A0A364XWD7_9BACT</name>
<dbReference type="PROSITE" id="PS50132">
    <property type="entry name" value="RGS"/>
    <property type="match status" value="1"/>
</dbReference>
<evidence type="ECO:0008006" key="5">
    <source>
        <dbReference type="Google" id="ProtNLM"/>
    </source>
</evidence>